<gene>
    <name evidence="4" type="ORF">SAMN02745157_1066</name>
</gene>
<dbReference type="CDD" id="cd02440">
    <property type="entry name" value="AdoMet_MTases"/>
    <property type="match status" value="1"/>
</dbReference>
<dbReference type="Proteomes" id="UP000184485">
    <property type="component" value="Unassembled WGS sequence"/>
</dbReference>
<dbReference type="Pfam" id="PF13489">
    <property type="entry name" value="Methyltransf_23"/>
    <property type="match status" value="1"/>
</dbReference>
<keyword evidence="3" id="KW-0949">S-adenosyl-L-methionine</keyword>
<keyword evidence="2 4" id="KW-0808">Transferase</keyword>
<dbReference type="Gene3D" id="3.40.50.150">
    <property type="entry name" value="Vaccinia Virus protein VP39"/>
    <property type="match status" value="1"/>
</dbReference>
<dbReference type="STRING" id="1122133.SAMN02745157_1066"/>
<evidence type="ECO:0000313" key="5">
    <source>
        <dbReference type="Proteomes" id="UP000184485"/>
    </source>
</evidence>
<dbReference type="EMBL" id="FQUP01000001">
    <property type="protein sequence ID" value="SHE84545.1"/>
    <property type="molecule type" value="Genomic_DNA"/>
</dbReference>
<evidence type="ECO:0000256" key="3">
    <source>
        <dbReference type="ARBA" id="ARBA00022691"/>
    </source>
</evidence>
<dbReference type="PANTHER" id="PTHR43464:SF19">
    <property type="entry name" value="UBIQUINONE BIOSYNTHESIS O-METHYLTRANSFERASE, MITOCHONDRIAL"/>
    <property type="match status" value="1"/>
</dbReference>
<keyword evidence="5" id="KW-1185">Reference proteome</keyword>
<evidence type="ECO:0000256" key="2">
    <source>
        <dbReference type="ARBA" id="ARBA00022679"/>
    </source>
</evidence>
<sequence>MLVTAFPPDGAPPLPDMAESYDAYFSSGLYQSRYPRPNPRTMRFLRRALPVGGRLLDYGAGEGRYCLALARERNAEIVAVDISPVAREHLTAAVATAGLASHISVVDASGIDYRRLVDETGRFDVALLGFGVLGHVAGRANRLALLKELRRNLAPDGRLILGLPNAKRRFREAQADASARAGLEAGDIRYVRDAGKDKIALFYHLYRRDEIVAELAEAGFAIEHMTSESLLPEYAVTHHPFVGWIDDRLSGMLPVDWGYGYLVVAVARR</sequence>
<dbReference type="AlphaFoldDB" id="A0A1M4WTM1"/>
<dbReference type="InterPro" id="IPR029063">
    <property type="entry name" value="SAM-dependent_MTases_sf"/>
</dbReference>
<evidence type="ECO:0000313" key="4">
    <source>
        <dbReference type="EMBL" id="SHE84545.1"/>
    </source>
</evidence>
<reference evidence="4 5" key="1">
    <citation type="submission" date="2016-11" db="EMBL/GenBank/DDBJ databases">
        <authorList>
            <person name="Jaros S."/>
            <person name="Januszkiewicz K."/>
            <person name="Wedrychowicz H."/>
        </authorList>
    </citation>
    <scope>NUCLEOTIDE SEQUENCE [LARGE SCALE GENOMIC DNA]</scope>
    <source>
        <strain evidence="4 5">DSM 19436</strain>
    </source>
</reference>
<protein>
    <submittedName>
        <fullName evidence="4">Methyltransferase domain-containing protein</fullName>
    </submittedName>
</protein>
<dbReference type="OrthoDB" id="8209071at2"/>
<evidence type="ECO:0000256" key="1">
    <source>
        <dbReference type="ARBA" id="ARBA00022603"/>
    </source>
</evidence>
<dbReference type="GO" id="GO:0008168">
    <property type="term" value="F:methyltransferase activity"/>
    <property type="evidence" value="ECO:0007669"/>
    <property type="project" value="UniProtKB-KW"/>
</dbReference>
<dbReference type="GO" id="GO:0032259">
    <property type="term" value="P:methylation"/>
    <property type="evidence" value="ECO:0007669"/>
    <property type="project" value="UniProtKB-KW"/>
</dbReference>
<keyword evidence="1 4" id="KW-0489">Methyltransferase</keyword>
<proteinExistence type="predicted"/>
<dbReference type="PANTHER" id="PTHR43464">
    <property type="entry name" value="METHYLTRANSFERASE"/>
    <property type="match status" value="1"/>
</dbReference>
<name>A0A1M4WTM1_9HYPH</name>
<dbReference type="SUPFAM" id="SSF53335">
    <property type="entry name" value="S-adenosyl-L-methionine-dependent methyltransferases"/>
    <property type="match status" value="1"/>
</dbReference>
<dbReference type="RefSeq" id="WP_073051683.1">
    <property type="nucleotide sequence ID" value="NZ_FQUP01000001.1"/>
</dbReference>
<organism evidence="4 5">
    <name type="scientific">Kaistia soli DSM 19436</name>
    <dbReference type="NCBI Taxonomy" id="1122133"/>
    <lineage>
        <taxon>Bacteria</taxon>
        <taxon>Pseudomonadati</taxon>
        <taxon>Pseudomonadota</taxon>
        <taxon>Alphaproteobacteria</taxon>
        <taxon>Hyphomicrobiales</taxon>
        <taxon>Kaistiaceae</taxon>
        <taxon>Kaistia</taxon>
    </lineage>
</organism>
<accession>A0A1M4WTM1</accession>